<reference evidence="5 6" key="1">
    <citation type="submission" date="2019-03" db="EMBL/GenBank/DDBJ databases">
        <title>Genomic Encyclopedia of Type Strains, Phase IV (KMG-IV): sequencing the most valuable type-strain genomes for metagenomic binning, comparative biology and taxonomic classification.</title>
        <authorList>
            <person name="Goeker M."/>
        </authorList>
    </citation>
    <scope>NUCLEOTIDE SEQUENCE [LARGE SCALE GENOMIC DNA]</scope>
    <source>
        <strain evidence="5 6">DSM 24629</strain>
    </source>
</reference>
<evidence type="ECO:0000313" key="5">
    <source>
        <dbReference type="EMBL" id="TCT15524.1"/>
    </source>
</evidence>
<evidence type="ECO:0000256" key="1">
    <source>
        <dbReference type="ARBA" id="ARBA00023015"/>
    </source>
</evidence>
<dbReference type="InterPro" id="IPR020449">
    <property type="entry name" value="Tscrpt_reg_AraC-type_HTH"/>
</dbReference>
<dbReference type="EMBL" id="SMAL01000003">
    <property type="protein sequence ID" value="TCT15524.1"/>
    <property type="molecule type" value="Genomic_DNA"/>
</dbReference>
<dbReference type="InterPro" id="IPR018060">
    <property type="entry name" value="HTH_AraC"/>
</dbReference>
<dbReference type="PROSITE" id="PS00041">
    <property type="entry name" value="HTH_ARAC_FAMILY_1"/>
    <property type="match status" value="1"/>
</dbReference>
<dbReference type="PRINTS" id="PR00032">
    <property type="entry name" value="HTHARAC"/>
</dbReference>
<evidence type="ECO:0000256" key="3">
    <source>
        <dbReference type="ARBA" id="ARBA00023163"/>
    </source>
</evidence>
<gene>
    <name evidence="5" type="ORF">EDC18_103230</name>
</gene>
<proteinExistence type="predicted"/>
<dbReference type="AlphaFoldDB" id="A0A4R3MNB0"/>
<dbReference type="PANTHER" id="PTHR43280">
    <property type="entry name" value="ARAC-FAMILY TRANSCRIPTIONAL REGULATOR"/>
    <property type="match status" value="1"/>
</dbReference>
<keyword evidence="3" id="KW-0804">Transcription</keyword>
<sequence length="83" mass="9882">MSIFLDKYYLLHTFKEVTGFTIKQYILLKRIAFAKNQLYYTDKNITAISIDSGFNSQSNFIRLFKKKEGITPLQFRIIIKKHK</sequence>
<accession>A0A4R3MNB0</accession>
<dbReference type="InterPro" id="IPR018062">
    <property type="entry name" value="HTH_AraC-typ_CS"/>
</dbReference>
<evidence type="ECO:0000259" key="4">
    <source>
        <dbReference type="PROSITE" id="PS01124"/>
    </source>
</evidence>
<comment type="caution">
    <text evidence="5">The sequence shown here is derived from an EMBL/GenBank/DDBJ whole genome shotgun (WGS) entry which is preliminary data.</text>
</comment>
<dbReference type="PANTHER" id="PTHR43280:SF34">
    <property type="entry name" value="ARAC-FAMILY TRANSCRIPTIONAL REGULATOR"/>
    <property type="match status" value="1"/>
</dbReference>
<evidence type="ECO:0000313" key="6">
    <source>
        <dbReference type="Proteomes" id="UP000294902"/>
    </source>
</evidence>
<dbReference type="GO" id="GO:0043565">
    <property type="term" value="F:sequence-specific DNA binding"/>
    <property type="evidence" value="ECO:0007669"/>
    <property type="project" value="InterPro"/>
</dbReference>
<dbReference type="GO" id="GO:0003700">
    <property type="term" value="F:DNA-binding transcription factor activity"/>
    <property type="evidence" value="ECO:0007669"/>
    <property type="project" value="InterPro"/>
</dbReference>
<dbReference type="SUPFAM" id="SSF46689">
    <property type="entry name" value="Homeodomain-like"/>
    <property type="match status" value="1"/>
</dbReference>
<feature type="domain" description="HTH araC/xylS-type" evidence="4">
    <location>
        <begin position="1"/>
        <end position="78"/>
    </location>
</feature>
<keyword evidence="2" id="KW-0238">DNA-binding</keyword>
<dbReference type="OrthoDB" id="2112176at2"/>
<dbReference type="InterPro" id="IPR009057">
    <property type="entry name" value="Homeodomain-like_sf"/>
</dbReference>
<keyword evidence="1" id="KW-0805">Transcription regulation</keyword>
<dbReference type="Pfam" id="PF12833">
    <property type="entry name" value="HTH_18"/>
    <property type="match status" value="1"/>
</dbReference>
<dbReference type="Gene3D" id="1.10.10.60">
    <property type="entry name" value="Homeodomain-like"/>
    <property type="match status" value="1"/>
</dbReference>
<dbReference type="SMART" id="SM00342">
    <property type="entry name" value="HTH_ARAC"/>
    <property type="match status" value="1"/>
</dbReference>
<dbReference type="PROSITE" id="PS01124">
    <property type="entry name" value="HTH_ARAC_FAMILY_2"/>
    <property type="match status" value="1"/>
</dbReference>
<keyword evidence="6" id="KW-1185">Reference proteome</keyword>
<dbReference type="RefSeq" id="WP_132251287.1">
    <property type="nucleotide sequence ID" value="NZ_SMAL01000003.1"/>
</dbReference>
<dbReference type="Proteomes" id="UP000294902">
    <property type="component" value="Unassembled WGS sequence"/>
</dbReference>
<name>A0A4R3MNB0_9FIRM</name>
<organism evidence="5 6">
    <name type="scientific">Natranaerovirga pectinivora</name>
    <dbReference type="NCBI Taxonomy" id="682400"/>
    <lineage>
        <taxon>Bacteria</taxon>
        <taxon>Bacillati</taxon>
        <taxon>Bacillota</taxon>
        <taxon>Clostridia</taxon>
        <taxon>Lachnospirales</taxon>
        <taxon>Natranaerovirgaceae</taxon>
        <taxon>Natranaerovirga</taxon>
    </lineage>
</organism>
<protein>
    <submittedName>
        <fullName evidence="5">Helix-turn-helix protein</fullName>
    </submittedName>
</protein>
<evidence type="ECO:0000256" key="2">
    <source>
        <dbReference type="ARBA" id="ARBA00023125"/>
    </source>
</evidence>